<dbReference type="AlphaFoldDB" id="A0AAP0MDJ8"/>
<dbReference type="InterPro" id="IPR016160">
    <property type="entry name" value="Ald_DH_CS_CYS"/>
</dbReference>
<dbReference type="InterPro" id="IPR015590">
    <property type="entry name" value="Aldehyde_DH_dom"/>
</dbReference>
<sequence>MLKFADIIEEHLEELAVLEVLDAGKLHSWAKAVDIPAVAENVRYFAGAADKIHGEVLKMSRELQAYTLREPIGVVGHMVPWNFPTFIFFMKVSPTLAAGCTMVVKPAEQTPLTALYCAHLAKPAGIPDGELNVVPGFGPTAGAAIASHMDIDKVSFTRSTDVGRLVMQAAAITSNLKPVSLELGGKSPLLIFDDADVNTAADTALLGNLFNMGEICVGSSRVYVQEGIYDEFEKKLVEKAKAWVVGDPFDPAVNQGPQINKKQFDRILSYIESGKKEGATVLTGGNTVGQKGYYIEPTIFTNVKEDMLIAKDEIFGPVMVLMKFKSIRAGIIWANCYLAFDNDCPYGGYKMSGFGRDCGLDSIYKYLHVKSVVTPIRSSPWL</sequence>
<organism evidence="7 8">
    <name type="scientific">Citrus x changshan-huyou</name>
    <dbReference type="NCBI Taxonomy" id="2935761"/>
    <lineage>
        <taxon>Eukaryota</taxon>
        <taxon>Viridiplantae</taxon>
        <taxon>Streptophyta</taxon>
        <taxon>Embryophyta</taxon>
        <taxon>Tracheophyta</taxon>
        <taxon>Spermatophyta</taxon>
        <taxon>Magnoliopsida</taxon>
        <taxon>eudicotyledons</taxon>
        <taxon>Gunneridae</taxon>
        <taxon>Pentapetalae</taxon>
        <taxon>rosids</taxon>
        <taxon>malvids</taxon>
        <taxon>Sapindales</taxon>
        <taxon>Rutaceae</taxon>
        <taxon>Aurantioideae</taxon>
        <taxon>Citrus</taxon>
    </lineage>
</organism>
<proteinExistence type="inferred from homology"/>
<feature type="active site" evidence="4">
    <location>
        <position position="182"/>
    </location>
</feature>
<dbReference type="EMBL" id="JBCGBO010000004">
    <property type="protein sequence ID" value="KAK9208440.1"/>
    <property type="molecule type" value="Genomic_DNA"/>
</dbReference>
<dbReference type="Pfam" id="PF00171">
    <property type="entry name" value="Aldedh"/>
    <property type="match status" value="1"/>
</dbReference>
<dbReference type="FunFam" id="3.40.309.10:FF:000065">
    <property type="entry name" value="Aldehyde dehydrogenase3"/>
    <property type="match status" value="1"/>
</dbReference>
<evidence type="ECO:0000256" key="4">
    <source>
        <dbReference type="PROSITE-ProRule" id="PRU10007"/>
    </source>
</evidence>
<dbReference type="PROSITE" id="PS00070">
    <property type="entry name" value="ALDEHYDE_DEHYDR_CYS"/>
    <property type="match status" value="1"/>
</dbReference>
<name>A0AAP0MDJ8_9ROSI</name>
<dbReference type="Gene3D" id="3.40.309.10">
    <property type="entry name" value="Aldehyde Dehydrogenase, Chain A, domain 2"/>
    <property type="match status" value="2"/>
</dbReference>
<dbReference type="PANTHER" id="PTHR11699">
    <property type="entry name" value="ALDEHYDE DEHYDROGENASE-RELATED"/>
    <property type="match status" value="1"/>
</dbReference>
<evidence type="ECO:0000256" key="1">
    <source>
        <dbReference type="ARBA" id="ARBA00009986"/>
    </source>
</evidence>
<comment type="similarity">
    <text evidence="1 5">Belongs to the aldehyde dehydrogenase family.</text>
</comment>
<dbReference type="GO" id="GO:0016620">
    <property type="term" value="F:oxidoreductase activity, acting on the aldehyde or oxo group of donors, NAD or NADP as acceptor"/>
    <property type="evidence" value="ECO:0007669"/>
    <property type="project" value="InterPro"/>
</dbReference>
<keyword evidence="8" id="KW-1185">Reference proteome</keyword>
<dbReference type="Gene3D" id="3.40.605.10">
    <property type="entry name" value="Aldehyde Dehydrogenase, Chain A, domain 1"/>
    <property type="match status" value="2"/>
</dbReference>
<dbReference type="InterPro" id="IPR016163">
    <property type="entry name" value="Ald_DH_C"/>
</dbReference>
<protein>
    <recommendedName>
        <fullName evidence="6">Aldehyde dehydrogenase domain-containing protein</fullName>
    </recommendedName>
</protein>
<dbReference type="SUPFAM" id="SSF53720">
    <property type="entry name" value="ALDH-like"/>
    <property type="match status" value="1"/>
</dbReference>
<keyword evidence="2 5" id="KW-0560">Oxidoreductase</keyword>
<evidence type="ECO:0000313" key="8">
    <source>
        <dbReference type="Proteomes" id="UP001428341"/>
    </source>
</evidence>
<dbReference type="InterPro" id="IPR029510">
    <property type="entry name" value="Ald_DH_CS_GLU"/>
</dbReference>
<dbReference type="InterPro" id="IPR016162">
    <property type="entry name" value="Ald_DH_N"/>
</dbReference>
<dbReference type="PROSITE" id="PS00687">
    <property type="entry name" value="ALDEHYDE_DEHYDR_GLU"/>
    <property type="match status" value="1"/>
</dbReference>
<comment type="caution">
    <text evidence="7">The sequence shown here is derived from an EMBL/GenBank/DDBJ whole genome shotgun (WGS) entry which is preliminary data.</text>
</comment>
<gene>
    <name evidence="7" type="ORF">WN944_000795</name>
</gene>
<keyword evidence="3" id="KW-0520">NAD</keyword>
<evidence type="ECO:0000256" key="5">
    <source>
        <dbReference type="RuleBase" id="RU003345"/>
    </source>
</evidence>
<evidence type="ECO:0000256" key="2">
    <source>
        <dbReference type="ARBA" id="ARBA00023002"/>
    </source>
</evidence>
<evidence type="ECO:0000256" key="3">
    <source>
        <dbReference type="ARBA" id="ARBA00023027"/>
    </source>
</evidence>
<dbReference type="InterPro" id="IPR016161">
    <property type="entry name" value="Ald_DH/histidinol_DH"/>
</dbReference>
<dbReference type="FunFam" id="3.40.605.10:FF:000007">
    <property type="entry name" value="NAD/NADP-dependent betaine aldehyde dehydrogenase"/>
    <property type="match status" value="1"/>
</dbReference>
<reference evidence="7 8" key="1">
    <citation type="submission" date="2024-05" db="EMBL/GenBank/DDBJ databases">
        <title>Haplotype-resolved chromosome-level genome assembly of Huyou (Citrus changshanensis).</title>
        <authorList>
            <person name="Miao C."/>
            <person name="Chen W."/>
            <person name="Wu Y."/>
            <person name="Wang L."/>
            <person name="Zhao S."/>
            <person name="Grierson D."/>
            <person name="Xu C."/>
            <person name="Chen K."/>
        </authorList>
    </citation>
    <scope>NUCLEOTIDE SEQUENCE [LARGE SCALE GENOMIC DNA]</scope>
    <source>
        <strain evidence="7">01-14</strain>
        <tissue evidence="7">Leaf</tissue>
    </source>
</reference>
<accession>A0AAP0MDJ8</accession>
<evidence type="ECO:0000313" key="7">
    <source>
        <dbReference type="EMBL" id="KAK9208440.1"/>
    </source>
</evidence>
<feature type="domain" description="Aldehyde dehydrogenase" evidence="6">
    <location>
        <begin position="1"/>
        <end position="327"/>
    </location>
</feature>
<evidence type="ECO:0000259" key="6">
    <source>
        <dbReference type="Pfam" id="PF00171"/>
    </source>
</evidence>
<dbReference type="Proteomes" id="UP001428341">
    <property type="component" value="Unassembled WGS sequence"/>
</dbReference>